<dbReference type="KEGG" id="bfo:118406552"/>
<comment type="cofactor">
    <cofactor evidence="1">
        <name>L-ascorbate</name>
        <dbReference type="ChEBI" id="CHEBI:38290"/>
    </cofactor>
</comment>
<keyword evidence="4" id="KW-0223">Dioxygenase</keyword>
<dbReference type="SUPFAM" id="SSF51197">
    <property type="entry name" value="Clavaminate synthase-like"/>
    <property type="match status" value="1"/>
</dbReference>
<reference evidence="10" key="2">
    <citation type="submission" date="2025-08" db="UniProtKB">
        <authorList>
            <consortium name="RefSeq"/>
        </authorList>
    </citation>
    <scope>IDENTIFICATION</scope>
    <source>
        <strain evidence="10">S238N-H82</strain>
        <tissue evidence="10">Testes</tissue>
    </source>
</reference>
<dbReference type="GO" id="GO:0031418">
    <property type="term" value="F:L-ascorbic acid binding"/>
    <property type="evidence" value="ECO:0007669"/>
    <property type="project" value="UniProtKB-KW"/>
</dbReference>
<evidence type="ECO:0000256" key="7">
    <source>
        <dbReference type="SAM" id="MobiDB-lite"/>
    </source>
</evidence>
<evidence type="ECO:0000256" key="1">
    <source>
        <dbReference type="ARBA" id="ARBA00001961"/>
    </source>
</evidence>
<evidence type="ECO:0000256" key="4">
    <source>
        <dbReference type="ARBA" id="ARBA00022964"/>
    </source>
</evidence>
<dbReference type="GO" id="GO:0005506">
    <property type="term" value="F:iron ion binding"/>
    <property type="evidence" value="ECO:0007669"/>
    <property type="project" value="InterPro"/>
</dbReference>
<proteinExistence type="predicted"/>
<feature type="domain" description="Fe2OG dioxygenase" evidence="8">
    <location>
        <begin position="136"/>
        <end position="238"/>
    </location>
</feature>
<dbReference type="InterPro" id="IPR005123">
    <property type="entry name" value="Oxoglu/Fe-dep_dioxygenase_dom"/>
</dbReference>
<keyword evidence="9" id="KW-1185">Reference proteome</keyword>
<dbReference type="InterPro" id="IPR045054">
    <property type="entry name" value="P4HA-like"/>
</dbReference>
<gene>
    <name evidence="10" type="primary">LOC118406552</name>
</gene>
<evidence type="ECO:0000313" key="10">
    <source>
        <dbReference type="RefSeq" id="XP_035662533.1"/>
    </source>
</evidence>
<dbReference type="PANTHER" id="PTHR10869:SF241">
    <property type="entry name" value="FE2OG DIOXYGENASE DOMAIN-CONTAINING PROTEIN"/>
    <property type="match status" value="1"/>
</dbReference>
<dbReference type="AlphaFoldDB" id="A0A9J7KJZ1"/>
<feature type="region of interest" description="Disordered" evidence="7">
    <location>
        <begin position="1"/>
        <end position="27"/>
    </location>
</feature>
<dbReference type="InterPro" id="IPR044862">
    <property type="entry name" value="Pro_4_hyd_alph_FE2OG_OXY"/>
</dbReference>
<sequence length="252" mass="28888">MTTEYMTGSSRSNPADRMGNTSGSPADLRTLSEVDVQLHGQRKDINLPGDFQNDKLAFIVDNVFSKKECEELIRQTEDQGYEVAMLNVGGGRQILATDYRNSERCIMDSTERAEQIWERIKQYVPRRWARRKVLGLNERLRFLKYGPGNYFHPHMDGSYRRENGERSYLTLMLYLNEGSTGGATNFISPMFATGDKIKEKVPVIPKPGRVLVFQHDIYHEGEEVTAGVKYAMRTDVMYGAEPVQEEEEEEKD</sequence>
<dbReference type="Pfam" id="PF13640">
    <property type="entry name" value="2OG-FeII_Oxy_3"/>
    <property type="match status" value="1"/>
</dbReference>
<dbReference type="PANTHER" id="PTHR10869">
    <property type="entry name" value="PROLYL 4-HYDROXYLASE ALPHA SUBUNIT"/>
    <property type="match status" value="1"/>
</dbReference>
<keyword evidence="6" id="KW-0408">Iron</keyword>
<keyword evidence="5" id="KW-0560">Oxidoreductase</keyword>
<reference evidence="9" key="1">
    <citation type="journal article" date="2020" name="Nat. Ecol. Evol.">
        <title>Deeply conserved synteny resolves early events in vertebrate evolution.</title>
        <authorList>
            <person name="Simakov O."/>
            <person name="Marletaz F."/>
            <person name="Yue J.X."/>
            <person name="O'Connell B."/>
            <person name="Jenkins J."/>
            <person name="Brandt A."/>
            <person name="Calef R."/>
            <person name="Tung C.H."/>
            <person name="Huang T.K."/>
            <person name="Schmutz J."/>
            <person name="Satoh N."/>
            <person name="Yu J.K."/>
            <person name="Putnam N.H."/>
            <person name="Green R.E."/>
            <person name="Rokhsar D.S."/>
        </authorList>
    </citation>
    <scope>NUCLEOTIDE SEQUENCE [LARGE SCALE GENOMIC DNA]</scope>
    <source>
        <strain evidence="9">S238N-H82</strain>
    </source>
</reference>
<dbReference type="PROSITE" id="PS51471">
    <property type="entry name" value="FE2OG_OXY"/>
    <property type="match status" value="1"/>
</dbReference>
<evidence type="ECO:0000256" key="2">
    <source>
        <dbReference type="ARBA" id="ARBA00022723"/>
    </source>
</evidence>
<protein>
    <submittedName>
        <fullName evidence="10">Uncharacterized protein LOC118406552</fullName>
    </submittedName>
</protein>
<dbReference type="GO" id="GO:0005783">
    <property type="term" value="C:endoplasmic reticulum"/>
    <property type="evidence" value="ECO:0000318"/>
    <property type="project" value="GO_Central"/>
</dbReference>
<dbReference type="OMA" id="YEDTRKC"/>
<dbReference type="GeneID" id="118406552"/>
<evidence type="ECO:0000259" key="8">
    <source>
        <dbReference type="PROSITE" id="PS51471"/>
    </source>
</evidence>
<dbReference type="SMART" id="SM00702">
    <property type="entry name" value="P4Hc"/>
    <property type="match status" value="1"/>
</dbReference>
<organism evidence="9 10">
    <name type="scientific">Branchiostoma floridae</name>
    <name type="common">Florida lancelet</name>
    <name type="synonym">Amphioxus</name>
    <dbReference type="NCBI Taxonomy" id="7739"/>
    <lineage>
        <taxon>Eukaryota</taxon>
        <taxon>Metazoa</taxon>
        <taxon>Chordata</taxon>
        <taxon>Cephalochordata</taxon>
        <taxon>Leptocardii</taxon>
        <taxon>Amphioxiformes</taxon>
        <taxon>Branchiostomatidae</taxon>
        <taxon>Branchiostoma</taxon>
    </lineage>
</organism>
<dbReference type="OrthoDB" id="69177at2759"/>
<accession>A0A9J7KJZ1</accession>
<evidence type="ECO:0000256" key="5">
    <source>
        <dbReference type="ARBA" id="ARBA00023002"/>
    </source>
</evidence>
<name>A0A9J7KJZ1_BRAFL</name>
<dbReference type="Proteomes" id="UP000001554">
    <property type="component" value="Chromosome 19"/>
</dbReference>
<evidence type="ECO:0000313" key="9">
    <source>
        <dbReference type="Proteomes" id="UP000001554"/>
    </source>
</evidence>
<dbReference type="Gene3D" id="2.60.120.620">
    <property type="entry name" value="q2cbj1_9rhob like domain"/>
    <property type="match status" value="1"/>
</dbReference>
<dbReference type="GO" id="GO:0004656">
    <property type="term" value="F:procollagen-proline 4-dioxygenase activity"/>
    <property type="evidence" value="ECO:0000318"/>
    <property type="project" value="GO_Central"/>
</dbReference>
<evidence type="ECO:0000256" key="6">
    <source>
        <dbReference type="ARBA" id="ARBA00023004"/>
    </source>
</evidence>
<keyword evidence="3" id="KW-0847">Vitamin C</keyword>
<dbReference type="InterPro" id="IPR006620">
    <property type="entry name" value="Pro_4_hyd_alph"/>
</dbReference>
<feature type="compositionally biased region" description="Polar residues" evidence="7">
    <location>
        <begin position="1"/>
        <end position="24"/>
    </location>
</feature>
<dbReference type="RefSeq" id="XP_035662533.1">
    <property type="nucleotide sequence ID" value="XM_035806640.1"/>
</dbReference>
<keyword evidence="2" id="KW-0479">Metal-binding</keyword>
<evidence type="ECO:0000256" key="3">
    <source>
        <dbReference type="ARBA" id="ARBA00022896"/>
    </source>
</evidence>